<dbReference type="Pfam" id="PF22667">
    <property type="entry name" value="Lon_lid"/>
    <property type="match status" value="1"/>
</dbReference>
<comment type="subunit">
    <text evidence="9">Homohexamer. Organized in a ring with a central cavity.</text>
</comment>
<evidence type="ECO:0000256" key="4">
    <source>
        <dbReference type="ARBA" id="ARBA00022741"/>
    </source>
</evidence>
<dbReference type="InterPro" id="IPR015947">
    <property type="entry name" value="PUA-like_sf"/>
</dbReference>
<dbReference type="Gene3D" id="3.30.230.10">
    <property type="match status" value="1"/>
</dbReference>
<evidence type="ECO:0000256" key="9">
    <source>
        <dbReference type="HAMAP-Rule" id="MF_01973"/>
    </source>
</evidence>
<feature type="domain" description="Lon N-terminal" evidence="13">
    <location>
        <begin position="4"/>
        <end position="197"/>
    </location>
</feature>
<evidence type="ECO:0000313" key="14">
    <source>
        <dbReference type="EMBL" id="WBW50164.1"/>
    </source>
</evidence>
<keyword evidence="15" id="KW-1185">Reference proteome</keyword>
<dbReference type="InterPro" id="IPR008268">
    <property type="entry name" value="Peptidase_S16_AS"/>
</dbReference>
<dbReference type="Pfam" id="PF05362">
    <property type="entry name" value="Lon_C"/>
    <property type="match status" value="1"/>
</dbReference>
<dbReference type="RefSeq" id="WP_271191695.1">
    <property type="nucleotide sequence ID" value="NZ_CP115667.1"/>
</dbReference>
<evidence type="ECO:0000256" key="11">
    <source>
        <dbReference type="RuleBase" id="RU000591"/>
    </source>
</evidence>
<dbReference type="InterPro" id="IPR014721">
    <property type="entry name" value="Ribsml_uS5_D2-typ_fold_subgr"/>
</dbReference>
<evidence type="ECO:0000256" key="3">
    <source>
        <dbReference type="ARBA" id="ARBA00022670"/>
    </source>
</evidence>
<dbReference type="EMBL" id="CP115667">
    <property type="protein sequence ID" value="WBW50164.1"/>
    <property type="molecule type" value="Genomic_DNA"/>
</dbReference>
<dbReference type="SUPFAM" id="SSF52540">
    <property type="entry name" value="P-loop containing nucleoside triphosphate hydrolases"/>
    <property type="match status" value="1"/>
</dbReference>
<dbReference type="InterPro" id="IPR003959">
    <property type="entry name" value="ATPase_AAA_core"/>
</dbReference>
<dbReference type="Gene3D" id="3.40.50.300">
    <property type="entry name" value="P-loop containing nucleotide triphosphate hydrolases"/>
    <property type="match status" value="1"/>
</dbReference>
<dbReference type="Proteomes" id="UP001210339">
    <property type="component" value="Chromosome"/>
</dbReference>
<keyword evidence="4 9" id="KW-0547">Nucleotide-binding</keyword>
<keyword evidence="5 9" id="KW-0378">Hydrolase</keyword>
<dbReference type="PROSITE" id="PS01046">
    <property type="entry name" value="LON_SER"/>
    <property type="match status" value="1"/>
</dbReference>
<dbReference type="PIRSF" id="PIRSF001174">
    <property type="entry name" value="Lon_proteas"/>
    <property type="match status" value="1"/>
</dbReference>
<dbReference type="SMART" id="SM00464">
    <property type="entry name" value="LON"/>
    <property type="match status" value="1"/>
</dbReference>
<evidence type="ECO:0000256" key="5">
    <source>
        <dbReference type="ARBA" id="ARBA00022801"/>
    </source>
</evidence>
<protein>
    <recommendedName>
        <fullName evidence="9">Lon protease</fullName>
        <ecNumber evidence="9">3.4.21.53</ecNumber>
    </recommendedName>
    <alternativeName>
        <fullName evidence="9">ATP-dependent protease La</fullName>
    </alternativeName>
</protein>
<dbReference type="PRINTS" id="PR00830">
    <property type="entry name" value="ENDOLAPTASE"/>
</dbReference>
<dbReference type="InterPro" id="IPR003111">
    <property type="entry name" value="Lon_prtase_N"/>
</dbReference>
<organism evidence="14 15">
    <name type="scientific">Peptoniphilus equinus</name>
    <dbReference type="NCBI Taxonomy" id="3016343"/>
    <lineage>
        <taxon>Bacteria</taxon>
        <taxon>Bacillati</taxon>
        <taxon>Bacillota</taxon>
        <taxon>Tissierellia</taxon>
        <taxon>Tissierellales</taxon>
        <taxon>Peptoniphilaceae</taxon>
        <taxon>Peptoniphilus</taxon>
    </lineage>
</organism>
<evidence type="ECO:0000313" key="15">
    <source>
        <dbReference type="Proteomes" id="UP001210339"/>
    </source>
</evidence>
<dbReference type="Gene3D" id="2.30.130.40">
    <property type="entry name" value="LON domain-like"/>
    <property type="match status" value="1"/>
</dbReference>
<evidence type="ECO:0000259" key="13">
    <source>
        <dbReference type="PROSITE" id="PS51787"/>
    </source>
</evidence>
<accession>A0ABY7QTQ1</accession>
<evidence type="ECO:0000256" key="6">
    <source>
        <dbReference type="ARBA" id="ARBA00022825"/>
    </source>
</evidence>
<feature type="active site" evidence="9 10">
    <location>
        <position position="714"/>
    </location>
</feature>
<dbReference type="InterPro" id="IPR054594">
    <property type="entry name" value="Lon_lid"/>
</dbReference>
<proteinExistence type="evidence at transcript level"/>
<dbReference type="GO" id="GO:0004252">
    <property type="term" value="F:serine-type endopeptidase activity"/>
    <property type="evidence" value="ECO:0007669"/>
    <property type="project" value="UniProtKB-EC"/>
</dbReference>
<dbReference type="InterPro" id="IPR003593">
    <property type="entry name" value="AAA+_ATPase"/>
</dbReference>
<dbReference type="InterPro" id="IPR027543">
    <property type="entry name" value="Lon_bac"/>
</dbReference>
<dbReference type="InterPro" id="IPR020568">
    <property type="entry name" value="Ribosomal_Su5_D2-typ_SF"/>
</dbReference>
<dbReference type="SMART" id="SM00382">
    <property type="entry name" value="AAA"/>
    <property type="match status" value="1"/>
</dbReference>
<dbReference type="Gene3D" id="1.20.58.1480">
    <property type="match status" value="1"/>
</dbReference>
<dbReference type="Gene3D" id="1.10.8.60">
    <property type="match status" value="1"/>
</dbReference>
<dbReference type="CDD" id="cd19500">
    <property type="entry name" value="RecA-like_Lon"/>
    <property type="match status" value="1"/>
</dbReference>
<gene>
    <name evidence="9 14" type="primary">lon</name>
    <name evidence="14" type="ORF">O6R05_00975</name>
</gene>
<dbReference type="Gene3D" id="1.20.5.5270">
    <property type="match status" value="1"/>
</dbReference>
<dbReference type="HAMAP" id="MF_01973">
    <property type="entry name" value="lon_bact"/>
    <property type="match status" value="1"/>
</dbReference>
<keyword evidence="3 9" id="KW-0645">Protease</keyword>
<evidence type="ECO:0000256" key="2">
    <source>
        <dbReference type="ARBA" id="ARBA00022490"/>
    </source>
</evidence>
<reference evidence="14 15" key="1">
    <citation type="submission" date="2023-01" db="EMBL/GenBank/DDBJ databases">
        <authorList>
            <person name="Lee S.H."/>
            <person name="Jung H.S."/>
            <person name="Yun J.U."/>
        </authorList>
    </citation>
    <scope>NUCLEOTIDE SEQUENCE [LARGE SCALE GENOMIC DNA]</scope>
    <source>
        <strain evidence="14 15">CBA3646</strain>
    </source>
</reference>
<keyword evidence="6 9" id="KW-0720">Serine protease</keyword>
<evidence type="ECO:0000256" key="7">
    <source>
        <dbReference type="ARBA" id="ARBA00022840"/>
    </source>
</evidence>
<comment type="catalytic activity">
    <reaction evidence="9 10">
        <text>Hydrolysis of proteins in presence of ATP.</text>
        <dbReference type="EC" id="3.4.21.53"/>
    </reaction>
</comment>
<comment type="function">
    <text evidence="9">ATP-dependent serine protease that mediates the selective degradation of mutant and abnormal proteins as well as certain short-lived regulatory proteins. Required for cellular homeostasis and for survival from DNA damage and developmental changes induced by stress. Degrades polypeptides processively to yield small peptide fragments that are 5 to 10 amino acids long. Binds to DNA in a double-stranded, site-specific manner.</text>
</comment>
<evidence type="ECO:0000256" key="10">
    <source>
        <dbReference type="PROSITE-ProRule" id="PRU01122"/>
    </source>
</evidence>
<dbReference type="Pfam" id="PF02190">
    <property type="entry name" value="LON_substr_bdg"/>
    <property type="match status" value="1"/>
</dbReference>
<name>A0ABY7QTQ1_9FIRM</name>
<evidence type="ECO:0000256" key="1">
    <source>
        <dbReference type="ARBA" id="ARBA00004496"/>
    </source>
</evidence>
<dbReference type="InterPro" id="IPR027417">
    <property type="entry name" value="P-loop_NTPase"/>
</dbReference>
<dbReference type="SUPFAM" id="SSF88697">
    <property type="entry name" value="PUA domain-like"/>
    <property type="match status" value="1"/>
</dbReference>
<dbReference type="SUPFAM" id="SSF54211">
    <property type="entry name" value="Ribosomal protein S5 domain 2-like"/>
    <property type="match status" value="1"/>
</dbReference>
<feature type="binding site" evidence="9">
    <location>
        <begin position="348"/>
        <end position="355"/>
    </location>
    <ligand>
        <name>ATP</name>
        <dbReference type="ChEBI" id="CHEBI:30616"/>
    </ligand>
</feature>
<dbReference type="PROSITE" id="PS51787">
    <property type="entry name" value="LON_N"/>
    <property type="match status" value="1"/>
</dbReference>
<dbReference type="PROSITE" id="PS51786">
    <property type="entry name" value="LON_PROTEOLYTIC"/>
    <property type="match status" value="1"/>
</dbReference>
<dbReference type="InterPro" id="IPR046336">
    <property type="entry name" value="Lon_prtase_N_sf"/>
</dbReference>
<feature type="domain" description="Lon proteolytic" evidence="12">
    <location>
        <begin position="584"/>
        <end position="765"/>
    </location>
</feature>
<keyword evidence="7 9" id="KW-0067">ATP-binding</keyword>
<evidence type="ECO:0000256" key="8">
    <source>
        <dbReference type="ARBA" id="ARBA00023016"/>
    </source>
</evidence>
<dbReference type="NCBIfam" id="TIGR00763">
    <property type="entry name" value="lon"/>
    <property type="match status" value="1"/>
</dbReference>
<dbReference type="PANTHER" id="PTHR10046">
    <property type="entry name" value="ATP DEPENDENT LON PROTEASE FAMILY MEMBER"/>
    <property type="match status" value="1"/>
</dbReference>
<feature type="active site" evidence="9 10">
    <location>
        <position position="671"/>
    </location>
</feature>
<dbReference type="InterPro" id="IPR027065">
    <property type="entry name" value="Lon_Prtase"/>
</dbReference>
<dbReference type="InterPro" id="IPR004815">
    <property type="entry name" value="Lon_bac/euk-typ"/>
</dbReference>
<dbReference type="InterPro" id="IPR008269">
    <property type="entry name" value="Lon_proteolytic"/>
</dbReference>
<dbReference type="EC" id="3.4.21.53" evidence="9"/>
<sequence>MTKVPVIALRGLVVFPRMVTHFDCARIKSTLAVEQAELTGSDVLLVTQRDIGVVDPKAEDLYAYGTLSTIKQILKLPNGVVRVLIEGNQRARITNLEDGEFFQAEVEVFDAQNDGDGPEWQAAKRLVEEDLQTYTQLDQNLVPGLLQSVVDGASAESLVDTSAAYIAMDTDKSQELLEVLDPYERLIKFHELLKEEIELLTLERKIDKEVKTNMNKVQREYYLKEQLKAIHKELGDEREEDVLLNYESQIEQANLPDDVREKALKEVSRLSKLTSASPEYSLILTYLDWILALPWCESSQEEGTLAQARAVLEKEHYGLNDVKERILEFIALRSFRAEGKGPIICLVGPPGVGKTSIASSIAHALNKEFVHMSLGGMTDESEIRGHRRTYVGALPGRVITLMKKAAENNPVFLFDEVDKVGTDFRGDPASALLEVLDPEQNHSFTDRYLELPFDLSKVFFIATANTTDTIPRPLLDRMEVIRLAGYTPREKFNIAKTYLVPKQLDEAGLKKRQLKFTDEALVDMINYYTKEAGVRGLEKEIAKCVRKAALKIVEQDKKSLSVTAKNLTEYLGEYKFLYDTLKDTDAVGVVNGLAWTEVGGETLEIECSGMKGTGKLQLTGNLGDVMKESAKTAHSFIASQADAFGVDYERMKTTDLHIHVPEGAVPKDGPSAGVAMFTAMLSALLERPVARDVAMTGEITLTGRVLPIGGLKEKLLAAERMGIKTVLIPKENLRDLEKIEAEVKSNLCILPIERAQDALKTVWGQHENG</sequence>
<dbReference type="Pfam" id="PF00004">
    <property type="entry name" value="AAA"/>
    <property type="match status" value="1"/>
</dbReference>
<comment type="induction">
    <text evidence="9">By heat shock.</text>
</comment>
<evidence type="ECO:0000259" key="12">
    <source>
        <dbReference type="PROSITE" id="PS51786"/>
    </source>
</evidence>
<comment type="similarity">
    <text evidence="9 10 11">Belongs to the peptidase S16 family.</text>
</comment>
<comment type="subcellular location">
    <subcellularLocation>
        <location evidence="1 9">Cytoplasm</location>
    </subcellularLocation>
</comment>
<keyword evidence="8 9" id="KW-0346">Stress response</keyword>
<keyword evidence="2 9" id="KW-0963">Cytoplasm</keyword>